<feature type="compositionally biased region" description="Basic and acidic residues" evidence="1">
    <location>
        <begin position="65"/>
        <end position="75"/>
    </location>
</feature>
<dbReference type="RefSeq" id="WP_078738066.1">
    <property type="nucleotide sequence ID" value="NZ_MSDF01000001.1"/>
</dbReference>
<accession>A0A1T2ZAC4</accession>
<feature type="region of interest" description="Disordered" evidence="1">
    <location>
        <begin position="60"/>
        <end position="91"/>
    </location>
</feature>
<organism evidence="3 4">
    <name type="scientific">Pseudomonas fluorescens</name>
    <dbReference type="NCBI Taxonomy" id="294"/>
    <lineage>
        <taxon>Bacteria</taxon>
        <taxon>Pseudomonadati</taxon>
        <taxon>Pseudomonadota</taxon>
        <taxon>Gammaproteobacteria</taxon>
        <taxon>Pseudomonadales</taxon>
        <taxon>Pseudomonadaceae</taxon>
        <taxon>Pseudomonas</taxon>
    </lineage>
</organism>
<protein>
    <submittedName>
        <fullName evidence="3">Uncharacterized protein</fullName>
    </submittedName>
</protein>
<gene>
    <name evidence="3" type="ORF">BFW87_00560</name>
</gene>
<sequence>MLPLKSESPHPVVSIIALLFLASLSMLAGPPAEAAPLDEKQQPRGLQDIPSEVAAVLQENSRFSGIDKPRSRPHPDLSTTHLSNDDQDQPIVDHGILDVAPTWHIYRF</sequence>
<evidence type="ECO:0000313" key="4">
    <source>
        <dbReference type="Proteomes" id="UP000190965"/>
    </source>
</evidence>
<feature type="signal peptide" evidence="2">
    <location>
        <begin position="1"/>
        <end position="34"/>
    </location>
</feature>
<evidence type="ECO:0000256" key="2">
    <source>
        <dbReference type="SAM" id="SignalP"/>
    </source>
</evidence>
<name>A0A1T2ZAC4_PSEFL</name>
<proteinExistence type="predicted"/>
<evidence type="ECO:0000256" key="1">
    <source>
        <dbReference type="SAM" id="MobiDB-lite"/>
    </source>
</evidence>
<evidence type="ECO:0000313" key="3">
    <source>
        <dbReference type="EMBL" id="OPB00934.1"/>
    </source>
</evidence>
<keyword evidence="2" id="KW-0732">Signal</keyword>
<dbReference type="EMBL" id="MSDF01000001">
    <property type="protein sequence ID" value="OPB00934.1"/>
    <property type="molecule type" value="Genomic_DNA"/>
</dbReference>
<dbReference type="AlphaFoldDB" id="A0A1T2ZAC4"/>
<reference evidence="3 4" key="1">
    <citation type="submission" date="2016-12" db="EMBL/GenBank/DDBJ databases">
        <title>Draft genome sequences of seven strains of Pseudomonas fluorescens that produce 4-formylaminooxyvinylglycine.</title>
        <authorList>
            <person name="Okrent R.A."/>
            <person name="Manning V.A."/>
            <person name="Trippe K.M."/>
        </authorList>
    </citation>
    <scope>NUCLEOTIDE SEQUENCE [LARGE SCALE GENOMIC DNA]</scope>
    <source>
        <strain evidence="3 4">P5A</strain>
    </source>
</reference>
<comment type="caution">
    <text evidence="3">The sequence shown here is derived from an EMBL/GenBank/DDBJ whole genome shotgun (WGS) entry which is preliminary data.</text>
</comment>
<dbReference type="Proteomes" id="UP000190965">
    <property type="component" value="Unassembled WGS sequence"/>
</dbReference>
<feature type="chain" id="PRO_5012594447" evidence="2">
    <location>
        <begin position="35"/>
        <end position="108"/>
    </location>
</feature>